<keyword evidence="1" id="KW-1133">Transmembrane helix</keyword>
<keyword evidence="1" id="KW-0812">Transmembrane</keyword>
<evidence type="ECO:0000256" key="1">
    <source>
        <dbReference type="SAM" id="Phobius"/>
    </source>
</evidence>
<accession>A0AA86QKG6</accession>
<sequence>MNMRRPKNEVTATVCQYMISAANHCSATTRSWICQQTLNIGEYIMYFINVKIIHDLKNTITPIYPVYQQIKLNCINYTTDQQIFEIIGVKAYCINSYCGLLISTYQQLLVRYDDCTDAIDSLSVFFLCLFYLFNIVE</sequence>
<evidence type="ECO:0000313" key="3">
    <source>
        <dbReference type="EMBL" id="CAL6058240.1"/>
    </source>
</evidence>
<protein>
    <submittedName>
        <fullName evidence="3">Hypothetical_protein</fullName>
    </submittedName>
</protein>
<dbReference type="EMBL" id="CAXDID020000220">
    <property type="protein sequence ID" value="CAL6058240.1"/>
    <property type="molecule type" value="Genomic_DNA"/>
</dbReference>
<comment type="caution">
    <text evidence="2">The sequence shown here is derived from an EMBL/GenBank/DDBJ whole genome shotgun (WGS) entry which is preliminary data.</text>
</comment>
<keyword evidence="4" id="KW-1185">Reference proteome</keyword>
<organism evidence="2">
    <name type="scientific">Hexamita inflata</name>
    <dbReference type="NCBI Taxonomy" id="28002"/>
    <lineage>
        <taxon>Eukaryota</taxon>
        <taxon>Metamonada</taxon>
        <taxon>Diplomonadida</taxon>
        <taxon>Hexamitidae</taxon>
        <taxon>Hexamitinae</taxon>
        <taxon>Hexamita</taxon>
    </lineage>
</organism>
<dbReference type="EMBL" id="CATOUU010000902">
    <property type="protein sequence ID" value="CAI9958132.1"/>
    <property type="molecule type" value="Genomic_DNA"/>
</dbReference>
<keyword evidence="1" id="KW-0472">Membrane</keyword>
<reference evidence="2" key="1">
    <citation type="submission" date="2023-06" db="EMBL/GenBank/DDBJ databases">
        <authorList>
            <person name="Kurt Z."/>
        </authorList>
    </citation>
    <scope>NUCLEOTIDE SEQUENCE</scope>
</reference>
<dbReference type="AlphaFoldDB" id="A0AA86QKG6"/>
<feature type="transmembrane region" description="Helical" evidence="1">
    <location>
        <begin position="118"/>
        <end position="136"/>
    </location>
</feature>
<reference evidence="3 4" key="2">
    <citation type="submission" date="2024-07" db="EMBL/GenBank/DDBJ databases">
        <authorList>
            <person name="Akdeniz Z."/>
        </authorList>
    </citation>
    <scope>NUCLEOTIDE SEQUENCE [LARGE SCALE GENOMIC DNA]</scope>
</reference>
<evidence type="ECO:0000313" key="2">
    <source>
        <dbReference type="EMBL" id="CAI9958132.1"/>
    </source>
</evidence>
<name>A0AA86QKG6_9EUKA</name>
<evidence type="ECO:0000313" key="4">
    <source>
        <dbReference type="Proteomes" id="UP001642409"/>
    </source>
</evidence>
<dbReference type="Proteomes" id="UP001642409">
    <property type="component" value="Unassembled WGS sequence"/>
</dbReference>
<proteinExistence type="predicted"/>
<gene>
    <name evidence="2" type="ORF">HINF_LOCUS45777</name>
    <name evidence="3" type="ORF">HINF_LOCUS48130</name>
</gene>